<reference evidence="2" key="2">
    <citation type="journal article" date="2021" name="PeerJ">
        <title>Extensive microbial diversity within the chicken gut microbiome revealed by metagenomics and culture.</title>
        <authorList>
            <person name="Gilroy R."/>
            <person name="Ravi A."/>
            <person name="Getino M."/>
            <person name="Pursley I."/>
            <person name="Horton D.L."/>
            <person name="Alikhan N.F."/>
            <person name="Baker D."/>
            <person name="Gharbi K."/>
            <person name="Hall N."/>
            <person name="Watson M."/>
            <person name="Adriaenssens E.M."/>
            <person name="Foster-Nyarko E."/>
            <person name="Jarju S."/>
            <person name="Secka A."/>
            <person name="Antonio M."/>
            <person name="Oren A."/>
            <person name="Chaudhuri R.R."/>
            <person name="La Ragione R."/>
            <person name="Hildebrand F."/>
            <person name="Pallen M.J."/>
        </authorList>
    </citation>
    <scope>NUCLEOTIDE SEQUENCE</scope>
    <source>
        <strain evidence="2">CHK123-3438</strain>
    </source>
</reference>
<dbReference type="EMBL" id="DVKS01000173">
    <property type="protein sequence ID" value="HIT42425.1"/>
    <property type="molecule type" value="Genomic_DNA"/>
</dbReference>
<comment type="caution">
    <text evidence="2">The sequence shown here is derived from an EMBL/GenBank/DDBJ whole genome shotgun (WGS) entry which is preliminary data.</text>
</comment>
<evidence type="ECO:0000313" key="2">
    <source>
        <dbReference type="EMBL" id="HIT42425.1"/>
    </source>
</evidence>
<name>A0A9D1GJR1_9FIRM</name>
<proteinExistence type="predicted"/>
<accession>A0A9D1GJR1</accession>
<protein>
    <submittedName>
        <fullName evidence="2">Tail protein X</fullName>
    </submittedName>
</protein>
<organism evidence="2 3">
    <name type="scientific">Candidatus Caccovicinus merdipullorum</name>
    <dbReference type="NCBI Taxonomy" id="2840724"/>
    <lineage>
        <taxon>Bacteria</taxon>
        <taxon>Bacillati</taxon>
        <taxon>Bacillota</taxon>
        <taxon>Clostridia</taxon>
        <taxon>Eubacteriales</taxon>
        <taxon>Candidatus Caccovicinus</taxon>
    </lineage>
</organism>
<gene>
    <name evidence="2" type="ORF">IAB60_10115</name>
</gene>
<dbReference type="Pfam" id="PF05489">
    <property type="entry name" value="Phage_tail_X"/>
    <property type="match status" value="1"/>
</dbReference>
<evidence type="ECO:0000313" key="3">
    <source>
        <dbReference type="Proteomes" id="UP000886860"/>
    </source>
</evidence>
<reference evidence="2" key="1">
    <citation type="submission" date="2020-10" db="EMBL/GenBank/DDBJ databases">
        <authorList>
            <person name="Gilroy R."/>
        </authorList>
    </citation>
    <scope>NUCLEOTIDE SEQUENCE</scope>
    <source>
        <strain evidence="2">CHK123-3438</strain>
    </source>
</reference>
<dbReference type="Proteomes" id="UP000886860">
    <property type="component" value="Unassembled WGS sequence"/>
</dbReference>
<dbReference type="AlphaFoldDB" id="A0A9D1GJR1"/>
<feature type="region of interest" description="Disordered" evidence="1">
    <location>
        <begin position="51"/>
        <end position="70"/>
    </location>
</feature>
<dbReference type="InterPro" id="IPR008861">
    <property type="entry name" value="GpX-like"/>
</dbReference>
<sequence>MKYRTVLGDTWDIIAKKVYGDEFLADQLMDANRDLINNFVFSEGIEVECPDIENSGTGTGYPEGYPEWRD</sequence>
<evidence type="ECO:0000256" key="1">
    <source>
        <dbReference type="SAM" id="MobiDB-lite"/>
    </source>
</evidence>